<keyword evidence="5 6" id="KW-0067">ATP-binding</keyword>
<proteinExistence type="predicted"/>
<dbReference type="SMART" id="SM00564">
    <property type="entry name" value="PQQ"/>
    <property type="match status" value="6"/>
</dbReference>
<dbReference type="Pfam" id="PF13360">
    <property type="entry name" value="PQQ_2"/>
    <property type="match status" value="1"/>
</dbReference>
<feature type="compositionally biased region" description="Basic and acidic residues" evidence="7">
    <location>
        <begin position="274"/>
        <end position="284"/>
    </location>
</feature>
<dbReference type="PROSITE" id="PS00108">
    <property type="entry name" value="PROTEIN_KINASE_ST"/>
    <property type="match status" value="1"/>
</dbReference>
<gene>
    <name evidence="10" type="ORF">Krac_4846</name>
</gene>
<dbReference type="InterPro" id="IPR015943">
    <property type="entry name" value="WD40/YVTN_repeat-like_dom_sf"/>
</dbReference>
<evidence type="ECO:0000256" key="3">
    <source>
        <dbReference type="ARBA" id="ARBA00022741"/>
    </source>
</evidence>
<dbReference type="InterPro" id="IPR011047">
    <property type="entry name" value="Quinoprotein_ADH-like_sf"/>
</dbReference>
<reference evidence="10 11" key="1">
    <citation type="journal article" date="2011" name="Stand. Genomic Sci.">
        <title>Non-contiguous finished genome sequence and contextual data of the filamentous soil bacterium Ktedonobacter racemifer type strain (SOSP1-21).</title>
        <authorList>
            <person name="Chang Y.J."/>
            <person name="Land M."/>
            <person name="Hauser L."/>
            <person name="Chertkov O."/>
            <person name="Del Rio T.G."/>
            <person name="Nolan M."/>
            <person name="Copeland A."/>
            <person name="Tice H."/>
            <person name="Cheng J.F."/>
            <person name="Lucas S."/>
            <person name="Han C."/>
            <person name="Goodwin L."/>
            <person name="Pitluck S."/>
            <person name="Ivanova N."/>
            <person name="Ovchinikova G."/>
            <person name="Pati A."/>
            <person name="Chen A."/>
            <person name="Palaniappan K."/>
            <person name="Mavromatis K."/>
            <person name="Liolios K."/>
            <person name="Brettin T."/>
            <person name="Fiebig A."/>
            <person name="Rohde M."/>
            <person name="Abt B."/>
            <person name="Goker M."/>
            <person name="Detter J.C."/>
            <person name="Woyke T."/>
            <person name="Bristow J."/>
            <person name="Eisen J.A."/>
            <person name="Markowitz V."/>
            <person name="Hugenholtz P."/>
            <person name="Kyrpides N.C."/>
            <person name="Klenk H.P."/>
            <person name="Lapidus A."/>
        </authorList>
    </citation>
    <scope>NUCLEOTIDE SEQUENCE [LARGE SCALE GENOMIC DNA]</scope>
    <source>
        <strain evidence="11">DSM 44963</strain>
    </source>
</reference>
<dbReference type="SMART" id="SM00220">
    <property type="entry name" value="S_TKc"/>
    <property type="match status" value="1"/>
</dbReference>
<dbReference type="PANTHER" id="PTHR43289">
    <property type="entry name" value="MITOGEN-ACTIVATED PROTEIN KINASE KINASE KINASE 20-RELATED"/>
    <property type="match status" value="1"/>
</dbReference>
<dbReference type="InParanoid" id="D6TTU4"/>
<sequence>MNEMVGKYQGRQFGNYRLLTLIGEGGSSEVYLGKHLYLGTEAAIKILDTRLKDNEFAQFSNEARTLINLHHPNIVGILEFGMEAGIPFIVMSYAPYGSLGQRHPAGTRLPLSIVVSYVKSIAAALQYAHKKNLIHRDIKPDNLLIGSENEILLSDFGIAVVAHNTHSLRTQDAIGTVTYMAPEQLRKKARPASDQYALGVVIYEWLCGEPPFDGSPIEIAMQHLNDPPQPLREKLPGVIPAVERVVLKALAKEPHQRFTSVQEFAEALEQASQAKRESVRETPQRGRRRAEVPSSQLRKNLLSSPSKAALLMLLLLVVLGAVAGNSLLSFVKHQPIPTPRPTSSVHASLGVTPTAPDVSSNGASAGWTMFGLDAQHTEDNTLEHTLNQTNIPTLQTAWTSYTGYNLHPPVVANGVLYITSSQNVASPDGNAYPVSTLYALDSQTSKVLWKKSNLPVQAGGRSLYDDSTSDIYTVAVANGVVYAAAVSGMLDALNARTGAQIWSIRLTDAVSDTYQNAAPIVVNGTLYLHTINGNVYAVDARSGTVRWSTHVDVPTNPRNGGASIPAEANGVVYVGGSQYLYAFEVRNGAMLWRGMVNSWDPFTPVVAQGIVYAAADTGNVFAFNATGCDAAICSPLWNSSFGLPKSTGALGQIDYPPSVANGVLYLGTVADPVFGGGYLFAVNARTGATLWNASIDKTGVAGEGGFYASPVVANGVVYVIGQDGQFYTFRAAGCGSVTCKPFWMANFRNNFGPGYSITVLDSSVYLATPGALYALRLP</sequence>
<evidence type="ECO:0000313" key="10">
    <source>
        <dbReference type="EMBL" id="EFH83845.1"/>
    </source>
</evidence>
<comment type="caution">
    <text evidence="10">The sequence shown here is derived from an EMBL/GenBank/DDBJ whole genome shotgun (WGS) entry which is preliminary data.</text>
</comment>
<name>D6TTU4_KTERA</name>
<dbReference type="InterPro" id="IPR008271">
    <property type="entry name" value="Ser/Thr_kinase_AS"/>
</dbReference>
<keyword evidence="11" id="KW-1185">Reference proteome</keyword>
<dbReference type="RefSeq" id="WP_007914843.1">
    <property type="nucleotide sequence ID" value="NZ_ADVG01000003.1"/>
</dbReference>
<keyword evidence="8" id="KW-0472">Membrane</keyword>
<evidence type="ECO:0000256" key="7">
    <source>
        <dbReference type="SAM" id="MobiDB-lite"/>
    </source>
</evidence>
<keyword evidence="2" id="KW-0808">Transferase</keyword>
<dbReference type="Pfam" id="PF00069">
    <property type="entry name" value="Pkinase"/>
    <property type="match status" value="1"/>
</dbReference>
<keyword evidence="3 6" id="KW-0547">Nucleotide-binding</keyword>
<organism evidence="10 11">
    <name type="scientific">Ktedonobacter racemifer DSM 44963</name>
    <dbReference type="NCBI Taxonomy" id="485913"/>
    <lineage>
        <taxon>Bacteria</taxon>
        <taxon>Bacillati</taxon>
        <taxon>Chloroflexota</taxon>
        <taxon>Ktedonobacteria</taxon>
        <taxon>Ktedonobacterales</taxon>
        <taxon>Ktedonobacteraceae</taxon>
        <taxon>Ktedonobacter</taxon>
    </lineage>
</organism>
<dbReference type="InterPro" id="IPR000719">
    <property type="entry name" value="Prot_kinase_dom"/>
</dbReference>
<dbReference type="EC" id="2.7.11.1" evidence="1"/>
<keyword evidence="8" id="KW-0812">Transmembrane</keyword>
<evidence type="ECO:0000256" key="1">
    <source>
        <dbReference type="ARBA" id="ARBA00012513"/>
    </source>
</evidence>
<feature type="domain" description="Protein kinase" evidence="9">
    <location>
        <begin position="16"/>
        <end position="269"/>
    </location>
</feature>
<dbReference type="InterPro" id="IPR011009">
    <property type="entry name" value="Kinase-like_dom_sf"/>
</dbReference>
<dbReference type="EMBL" id="ADVG01000003">
    <property type="protein sequence ID" value="EFH83845.1"/>
    <property type="molecule type" value="Genomic_DNA"/>
</dbReference>
<feature type="region of interest" description="Disordered" evidence="7">
    <location>
        <begin position="272"/>
        <end position="298"/>
    </location>
</feature>
<dbReference type="OrthoDB" id="155383at2"/>
<evidence type="ECO:0000313" key="11">
    <source>
        <dbReference type="Proteomes" id="UP000004508"/>
    </source>
</evidence>
<protein>
    <recommendedName>
        <fullName evidence="1">non-specific serine/threonine protein kinase</fullName>
        <ecNumber evidence="1">2.7.11.1</ecNumber>
    </recommendedName>
</protein>
<dbReference type="InterPro" id="IPR017441">
    <property type="entry name" value="Protein_kinase_ATP_BS"/>
</dbReference>
<dbReference type="SUPFAM" id="SSF56112">
    <property type="entry name" value="Protein kinase-like (PK-like)"/>
    <property type="match status" value="1"/>
</dbReference>
<dbReference type="InterPro" id="IPR002372">
    <property type="entry name" value="PQQ_rpt_dom"/>
</dbReference>
<dbReference type="Proteomes" id="UP000004508">
    <property type="component" value="Unassembled WGS sequence"/>
</dbReference>
<dbReference type="PROSITE" id="PS00107">
    <property type="entry name" value="PROTEIN_KINASE_ATP"/>
    <property type="match status" value="1"/>
</dbReference>
<dbReference type="PANTHER" id="PTHR43289:SF6">
    <property type="entry name" value="SERINE_THREONINE-PROTEIN KINASE NEKL-3"/>
    <property type="match status" value="1"/>
</dbReference>
<feature type="binding site" evidence="6">
    <location>
        <position position="45"/>
    </location>
    <ligand>
        <name>ATP</name>
        <dbReference type="ChEBI" id="CHEBI:30616"/>
    </ligand>
</feature>
<keyword evidence="10" id="KW-0723">Serine/threonine-protein kinase</keyword>
<evidence type="ECO:0000256" key="4">
    <source>
        <dbReference type="ARBA" id="ARBA00022777"/>
    </source>
</evidence>
<dbReference type="PROSITE" id="PS50011">
    <property type="entry name" value="PROTEIN_KINASE_DOM"/>
    <property type="match status" value="1"/>
</dbReference>
<dbReference type="Gene3D" id="2.130.10.10">
    <property type="entry name" value="YVTN repeat-like/Quinoprotein amine dehydrogenase"/>
    <property type="match status" value="2"/>
</dbReference>
<dbReference type="CDD" id="cd14014">
    <property type="entry name" value="STKc_PknB_like"/>
    <property type="match status" value="1"/>
</dbReference>
<dbReference type="AlphaFoldDB" id="D6TTU4"/>
<evidence type="ECO:0000256" key="8">
    <source>
        <dbReference type="SAM" id="Phobius"/>
    </source>
</evidence>
<evidence type="ECO:0000259" key="9">
    <source>
        <dbReference type="PROSITE" id="PS50011"/>
    </source>
</evidence>
<dbReference type="Gene3D" id="1.10.510.10">
    <property type="entry name" value="Transferase(Phosphotransferase) domain 1"/>
    <property type="match status" value="1"/>
</dbReference>
<keyword evidence="4 10" id="KW-0418">Kinase</keyword>
<dbReference type="eggNOG" id="COG0515">
    <property type="taxonomic scope" value="Bacteria"/>
</dbReference>
<dbReference type="STRING" id="485913.Krac_4846"/>
<dbReference type="InterPro" id="IPR018391">
    <property type="entry name" value="PQQ_b-propeller_rpt"/>
</dbReference>
<evidence type="ECO:0000256" key="5">
    <source>
        <dbReference type="ARBA" id="ARBA00022840"/>
    </source>
</evidence>
<dbReference type="SUPFAM" id="SSF50998">
    <property type="entry name" value="Quinoprotein alcohol dehydrogenase-like"/>
    <property type="match status" value="2"/>
</dbReference>
<dbReference type="GO" id="GO:0005524">
    <property type="term" value="F:ATP binding"/>
    <property type="evidence" value="ECO:0007669"/>
    <property type="project" value="UniProtKB-UniRule"/>
</dbReference>
<evidence type="ECO:0000256" key="2">
    <source>
        <dbReference type="ARBA" id="ARBA00022679"/>
    </source>
</evidence>
<accession>D6TTU4</accession>
<dbReference type="Gene3D" id="3.30.200.20">
    <property type="entry name" value="Phosphorylase Kinase, domain 1"/>
    <property type="match status" value="1"/>
</dbReference>
<feature type="transmembrane region" description="Helical" evidence="8">
    <location>
        <begin position="308"/>
        <end position="331"/>
    </location>
</feature>
<keyword evidence="8" id="KW-1133">Transmembrane helix</keyword>
<dbReference type="GO" id="GO:0004674">
    <property type="term" value="F:protein serine/threonine kinase activity"/>
    <property type="evidence" value="ECO:0007669"/>
    <property type="project" value="UniProtKB-KW"/>
</dbReference>
<evidence type="ECO:0000256" key="6">
    <source>
        <dbReference type="PROSITE-ProRule" id="PRU10141"/>
    </source>
</evidence>